<dbReference type="PROSITE" id="PS00691">
    <property type="entry name" value="DNA_PHOTOLYASES_1_2"/>
    <property type="match status" value="1"/>
</dbReference>
<dbReference type="InterPro" id="IPR002081">
    <property type="entry name" value="Cryptochrome/DNA_photolyase_1"/>
</dbReference>
<reference evidence="8 9" key="1">
    <citation type="submission" date="2023-04" db="EMBL/GenBank/DDBJ databases">
        <title>Two novel species of Flavobacterium.</title>
        <authorList>
            <person name="Liu Q."/>
            <person name="Xin Y.-H."/>
        </authorList>
    </citation>
    <scope>NUCLEOTIDE SEQUENCE [LARGE SCALE GENOMIC DNA]</scope>
    <source>
        <strain evidence="8 9">LB1P51</strain>
    </source>
</reference>
<dbReference type="InterPro" id="IPR006050">
    <property type="entry name" value="DNA_photolyase_N"/>
</dbReference>
<keyword evidence="9" id="KW-1185">Reference proteome</keyword>
<evidence type="ECO:0000256" key="3">
    <source>
        <dbReference type="ARBA" id="ARBA00022630"/>
    </source>
</evidence>
<gene>
    <name evidence="8" type="ORF">QLS65_14805</name>
</gene>
<dbReference type="PANTHER" id="PTHR11455:SF9">
    <property type="entry name" value="CRYPTOCHROME CIRCADIAN CLOCK 5 ISOFORM X1"/>
    <property type="match status" value="1"/>
</dbReference>
<proteinExistence type="inferred from homology"/>
<accession>A0ABT6VD58</accession>
<comment type="cofactor">
    <cofactor evidence="1">
        <name>(6R)-5,10-methylene-5,6,7,8-tetrahydrofolate</name>
        <dbReference type="ChEBI" id="CHEBI:15636"/>
    </cofactor>
</comment>
<evidence type="ECO:0000259" key="7">
    <source>
        <dbReference type="PROSITE" id="PS51645"/>
    </source>
</evidence>
<dbReference type="Proteomes" id="UP001243403">
    <property type="component" value="Unassembled WGS sequence"/>
</dbReference>
<dbReference type="PANTHER" id="PTHR11455">
    <property type="entry name" value="CRYPTOCHROME"/>
    <property type="match status" value="1"/>
</dbReference>
<evidence type="ECO:0000313" key="8">
    <source>
        <dbReference type="EMBL" id="MDI5896162.1"/>
    </source>
</evidence>
<evidence type="ECO:0000256" key="4">
    <source>
        <dbReference type="ARBA" id="ARBA00022827"/>
    </source>
</evidence>
<keyword evidence="8" id="KW-0456">Lyase</keyword>
<keyword evidence="4 6" id="KW-0274">FAD</keyword>
<organism evidence="8 9">
    <name type="scientific">Flavobacterium algoritolerans</name>
    <dbReference type="NCBI Taxonomy" id="3041254"/>
    <lineage>
        <taxon>Bacteria</taxon>
        <taxon>Pseudomonadati</taxon>
        <taxon>Bacteroidota</taxon>
        <taxon>Flavobacteriia</taxon>
        <taxon>Flavobacteriales</taxon>
        <taxon>Flavobacteriaceae</taxon>
        <taxon>Flavobacterium</taxon>
    </lineage>
</organism>
<dbReference type="RefSeq" id="WP_282718529.1">
    <property type="nucleotide sequence ID" value="NZ_JASCRZ010000008.1"/>
</dbReference>
<comment type="caution">
    <text evidence="8">The sequence shown here is derived from an EMBL/GenBank/DDBJ whole genome shotgun (WGS) entry which is preliminary data.</text>
</comment>
<dbReference type="InterPro" id="IPR014729">
    <property type="entry name" value="Rossmann-like_a/b/a_fold"/>
</dbReference>
<dbReference type="Pfam" id="PF03441">
    <property type="entry name" value="FAD_binding_7"/>
    <property type="match status" value="1"/>
</dbReference>
<dbReference type="EMBL" id="JASCRZ010000008">
    <property type="protein sequence ID" value="MDI5896162.1"/>
    <property type="molecule type" value="Genomic_DNA"/>
</dbReference>
<dbReference type="GO" id="GO:0003904">
    <property type="term" value="F:deoxyribodipyrimidine photo-lyase activity"/>
    <property type="evidence" value="ECO:0007669"/>
    <property type="project" value="UniProtKB-EC"/>
</dbReference>
<dbReference type="SUPFAM" id="SSF48173">
    <property type="entry name" value="Cryptochrome/photolyase FAD-binding domain"/>
    <property type="match status" value="1"/>
</dbReference>
<feature type="domain" description="Photolyase/cryptochrome alpha/beta" evidence="7">
    <location>
        <begin position="5"/>
        <end position="134"/>
    </location>
</feature>
<keyword evidence="3 6" id="KW-0285">Flavoprotein</keyword>
<dbReference type="InterPro" id="IPR036134">
    <property type="entry name" value="Crypto/Photolyase_FAD-like_sf"/>
</dbReference>
<name>A0ABT6VD58_9FLAO</name>
<keyword evidence="5 6" id="KW-0157">Chromophore</keyword>
<dbReference type="SUPFAM" id="SSF52425">
    <property type="entry name" value="Cryptochrome/photolyase, N-terminal domain"/>
    <property type="match status" value="1"/>
</dbReference>
<evidence type="ECO:0000256" key="2">
    <source>
        <dbReference type="ARBA" id="ARBA00001974"/>
    </source>
</evidence>
<dbReference type="PROSITE" id="PS00394">
    <property type="entry name" value="DNA_PHOTOLYASES_1_1"/>
    <property type="match status" value="1"/>
</dbReference>
<evidence type="ECO:0000313" key="9">
    <source>
        <dbReference type="Proteomes" id="UP001243403"/>
    </source>
</evidence>
<dbReference type="Gene3D" id="1.25.40.80">
    <property type="match status" value="1"/>
</dbReference>
<dbReference type="Gene3D" id="3.40.50.620">
    <property type="entry name" value="HUPs"/>
    <property type="match status" value="1"/>
</dbReference>
<comment type="similarity">
    <text evidence="6">Belongs to the DNA photolyase family.</text>
</comment>
<dbReference type="EC" id="4.1.99.3" evidence="8"/>
<protein>
    <submittedName>
        <fullName evidence="8">Deoxyribodipyrimidine photo-lyase</fullName>
        <ecNumber evidence="8">4.1.99.3</ecNumber>
    </submittedName>
</protein>
<dbReference type="Pfam" id="PF00875">
    <property type="entry name" value="DNA_photolyase"/>
    <property type="match status" value="1"/>
</dbReference>
<evidence type="ECO:0000256" key="5">
    <source>
        <dbReference type="ARBA" id="ARBA00022991"/>
    </source>
</evidence>
<sequence>MDKQEVSFFWFRRDLRLEDNVGLFQALKSKYPVIPLFIFDDSILESLPKNDARVGFIHQSLSKINQQLQELGSSLLVKKGKTIDVWKSLLEEFDVKEVFFNKDYEPYAIQRDTVICEILEANNTITYSFKDQVIFEEKEITKADGLPYTVYTPFKNKWLEKYKAMAPVPEYDATGMFSNFNKNSFTVPTLEQIGFEESPIKVKPHNLKFISNYQDIRDFPAMDKTSYLSPHLRFGTVSVRKLVNWAFHKNDVFLSELIWREFFMQILFSFPKVVTQNFKSAYDGIQWRNDEEDFKRWCSGTTGYPMVDAGMRQLNETGYMHNRVRMVVASFLCKHLLIQWQWGEAYFAQKLLDYELSANVGNWQWAAGTGCDAAPYFRVFNPEIQQKKFDEKGIYIRKWIPEFDLGYGKPMVEHAMARDRAIATYKAGILK</sequence>
<evidence type="ECO:0000256" key="1">
    <source>
        <dbReference type="ARBA" id="ARBA00001932"/>
    </source>
</evidence>
<comment type="cofactor">
    <cofactor evidence="2">
        <name>FAD</name>
        <dbReference type="ChEBI" id="CHEBI:57692"/>
    </cofactor>
</comment>
<dbReference type="PROSITE" id="PS51645">
    <property type="entry name" value="PHR_CRY_ALPHA_BETA"/>
    <property type="match status" value="1"/>
</dbReference>
<dbReference type="InterPro" id="IPR005101">
    <property type="entry name" value="Cryptochr/Photolyase_FAD-bd"/>
</dbReference>
<dbReference type="PRINTS" id="PR00147">
    <property type="entry name" value="DNAPHOTLYASE"/>
</dbReference>
<dbReference type="InterPro" id="IPR036155">
    <property type="entry name" value="Crypto/Photolyase_N_sf"/>
</dbReference>
<dbReference type="Gene3D" id="1.10.579.10">
    <property type="entry name" value="DNA Cyclobutane Dipyrimidine Photolyase, subunit A, domain 3"/>
    <property type="match status" value="1"/>
</dbReference>
<evidence type="ECO:0000256" key="6">
    <source>
        <dbReference type="RuleBase" id="RU004182"/>
    </source>
</evidence>
<dbReference type="InterPro" id="IPR018394">
    <property type="entry name" value="DNA_photolyase_1_CS_C"/>
</dbReference>